<dbReference type="GO" id="GO:0005576">
    <property type="term" value="C:extracellular region"/>
    <property type="evidence" value="ECO:0007669"/>
    <property type="project" value="TreeGrafter"/>
</dbReference>
<dbReference type="PANTHER" id="PTHR30582:SF33">
    <property type="entry name" value="EXPORTED PROTEIN"/>
    <property type="match status" value="1"/>
</dbReference>
<evidence type="ECO:0000313" key="9">
    <source>
        <dbReference type="EMBL" id="MDX2964272.1"/>
    </source>
</evidence>
<proteinExistence type="predicted"/>
<dbReference type="GO" id="GO:0008360">
    <property type="term" value="P:regulation of cell shape"/>
    <property type="evidence" value="ECO:0007669"/>
    <property type="project" value="UniProtKB-UniRule"/>
</dbReference>
<dbReference type="GO" id="GO:0016740">
    <property type="term" value="F:transferase activity"/>
    <property type="evidence" value="ECO:0007669"/>
    <property type="project" value="UniProtKB-KW"/>
</dbReference>
<keyword evidence="11" id="KW-1185">Reference proteome</keyword>
<dbReference type="CDD" id="cd16913">
    <property type="entry name" value="YkuD_like"/>
    <property type="match status" value="1"/>
</dbReference>
<dbReference type="Gene3D" id="2.40.440.10">
    <property type="entry name" value="L,D-transpeptidase catalytic domain-like"/>
    <property type="match status" value="1"/>
</dbReference>
<evidence type="ECO:0000313" key="10">
    <source>
        <dbReference type="EMBL" id="MDX3017093.1"/>
    </source>
</evidence>
<evidence type="ECO:0000256" key="1">
    <source>
        <dbReference type="ARBA" id="ARBA00004752"/>
    </source>
</evidence>
<dbReference type="InterPro" id="IPR050979">
    <property type="entry name" value="LD-transpeptidase"/>
</dbReference>
<comment type="caution">
    <text evidence="9">The sequence shown here is derived from an EMBL/GenBank/DDBJ whole genome shotgun (WGS) entry which is preliminary data.</text>
</comment>
<dbReference type="Proteomes" id="UP001272987">
    <property type="component" value="Unassembled WGS sequence"/>
</dbReference>
<evidence type="ECO:0000256" key="4">
    <source>
        <dbReference type="ARBA" id="ARBA00022984"/>
    </source>
</evidence>
<dbReference type="AlphaFoldDB" id="A0AAP6BGH3"/>
<keyword evidence="7" id="KW-0732">Signal</keyword>
<keyword evidence="5 6" id="KW-0961">Cell wall biogenesis/degradation</keyword>
<keyword evidence="2" id="KW-0808">Transferase</keyword>
<dbReference type="PROSITE" id="PS52029">
    <property type="entry name" value="LD_TPASE"/>
    <property type="match status" value="1"/>
</dbReference>
<dbReference type="GO" id="GO:0071972">
    <property type="term" value="F:peptidoglycan L,D-transpeptidase activity"/>
    <property type="evidence" value="ECO:0007669"/>
    <property type="project" value="TreeGrafter"/>
</dbReference>
<feature type="chain" id="PRO_5042900920" evidence="7">
    <location>
        <begin position="25"/>
        <end position="281"/>
    </location>
</feature>
<protein>
    <submittedName>
        <fullName evidence="9">L,D-transpeptidase family protein</fullName>
    </submittedName>
</protein>
<sequence length="281" mass="31268">MSRRIPLALMLAGVVLLPSAQANAAPVPEEDLVPGVKQTALVDTPDQVLAPKTYVPGAEEDATEPPDAAPNAYDLVEYVPLGEAVARISCTKKTGPYQRQIERWLKLKVDGKQSTKDCKAIKAFQKKQKIKPAIGFAGPVTWKRMQLLSAKKKPNAAKKCPVRKYRIACVDLTRQITWVQKGNKVVFGPVSMRSGRKAHPTRTGWFKIYWRHKNHVSTLYNTPMPYSQFFSGGQAFHAVYGSIHTTVGSMGCVNLTVPDARKLWGVLKKGDRVYVWGKRRL</sequence>
<evidence type="ECO:0000256" key="7">
    <source>
        <dbReference type="SAM" id="SignalP"/>
    </source>
</evidence>
<evidence type="ECO:0000256" key="2">
    <source>
        <dbReference type="ARBA" id="ARBA00022679"/>
    </source>
</evidence>
<dbReference type="GO" id="GO:0018104">
    <property type="term" value="P:peptidoglycan-protein cross-linking"/>
    <property type="evidence" value="ECO:0007669"/>
    <property type="project" value="TreeGrafter"/>
</dbReference>
<feature type="active site" description="Nucleophile" evidence="6">
    <location>
        <position position="252"/>
    </location>
</feature>
<evidence type="ECO:0000313" key="12">
    <source>
        <dbReference type="Proteomes" id="UP001282288"/>
    </source>
</evidence>
<dbReference type="Proteomes" id="UP001282288">
    <property type="component" value="Unassembled WGS sequence"/>
</dbReference>
<dbReference type="RefSeq" id="WP_040835697.1">
    <property type="nucleotide sequence ID" value="NZ_CP122369.1"/>
</dbReference>
<evidence type="ECO:0000256" key="5">
    <source>
        <dbReference type="ARBA" id="ARBA00023316"/>
    </source>
</evidence>
<feature type="domain" description="L,D-TPase catalytic" evidence="8">
    <location>
        <begin position="165"/>
        <end position="276"/>
    </location>
</feature>
<dbReference type="Pfam" id="PF03734">
    <property type="entry name" value="YkuD"/>
    <property type="match status" value="1"/>
</dbReference>
<accession>A0AAP6BGH3</accession>
<organism evidence="9 12">
    <name type="scientific">Streptomyces acidiscabies</name>
    <dbReference type="NCBI Taxonomy" id="42234"/>
    <lineage>
        <taxon>Bacteria</taxon>
        <taxon>Bacillati</taxon>
        <taxon>Actinomycetota</taxon>
        <taxon>Actinomycetes</taxon>
        <taxon>Kitasatosporales</taxon>
        <taxon>Streptomycetaceae</taxon>
        <taxon>Streptomyces</taxon>
    </lineage>
</organism>
<comment type="pathway">
    <text evidence="1 6">Cell wall biogenesis; peptidoglycan biosynthesis.</text>
</comment>
<feature type="active site" description="Proton donor/acceptor" evidence="6">
    <location>
        <position position="237"/>
    </location>
</feature>
<feature type="signal peptide" evidence="7">
    <location>
        <begin position="1"/>
        <end position="24"/>
    </location>
</feature>
<evidence type="ECO:0000259" key="8">
    <source>
        <dbReference type="PROSITE" id="PS52029"/>
    </source>
</evidence>
<keyword evidence="3 6" id="KW-0133">Cell shape</keyword>
<dbReference type="EMBL" id="JARAWC010000029">
    <property type="protein sequence ID" value="MDX2964272.1"/>
    <property type="molecule type" value="Genomic_DNA"/>
</dbReference>
<evidence type="ECO:0000256" key="6">
    <source>
        <dbReference type="PROSITE-ProRule" id="PRU01373"/>
    </source>
</evidence>
<reference evidence="9 11" key="1">
    <citation type="journal article" date="2023" name="Microb. Genom.">
        <title>Mesoterricola silvestris gen. nov., sp. nov., Mesoterricola sediminis sp. nov., Geothrix oryzae sp. nov., Geothrix edaphica sp. nov., Geothrix rubra sp. nov., and Geothrix limicola sp. nov., six novel members of Acidobacteriota isolated from soils.</title>
        <authorList>
            <person name="Weisberg A.J."/>
            <person name="Pearce E."/>
            <person name="Kramer C.G."/>
            <person name="Chang J.H."/>
            <person name="Clarke C.R."/>
        </authorList>
    </citation>
    <scope>NUCLEOTIDE SEQUENCE</scope>
    <source>
        <strain evidence="10 11">NB05-1H</strain>
        <strain evidence="9">NRRL_B-16521</strain>
    </source>
</reference>
<gene>
    <name evidence="9" type="ORF">PV399_31830</name>
    <name evidence="10" type="ORF">PV666_04260</name>
</gene>
<dbReference type="EMBL" id="JARAWP010000002">
    <property type="protein sequence ID" value="MDX3017093.1"/>
    <property type="molecule type" value="Genomic_DNA"/>
</dbReference>
<evidence type="ECO:0000256" key="3">
    <source>
        <dbReference type="ARBA" id="ARBA00022960"/>
    </source>
</evidence>
<dbReference type="InterPro" id="IPR005490">
    <property type="entry name" value="LD_TPept_cat_dom"/>
</dbReference>
<dbReference type="GeneID" id="69810021"/>
<name>A0AAP6BGH3_9ACTN</name>
<dbReference type="PANTHER" id="PTHR30582">
    <property type="entry name" value="L,D-TRANSPEPTIDASE"/>
    <property type="match status" value="1"/>
</dbReference>
<keyword evidence="4 6" id="KW-0573">Peptidoglycan synthesis</keyword>
<dbReference type="GO" id="GO:0071555">
    <property type="term" value="P:cell wall organization"/>
    <property type="evidence" value="ECO:0007669"/>
    <property type="project" value="UniProtKB-UniRule"/>
</dbReference>
<evidence type="ECO:0000313" key="11">
    <source>
        <dbReference type="Proteomes" id="UP001272987"/>
    </source>
</evidence>
<dbReference type="InterPro" id="IPR038063">
    <property type="entry name" value="Transpep_catalytic_dom"/>
</dbReference>
<dbReference type="SUPFAM" id="SSF141523">
    <property type="entry name" value="L,D-transpeptidase catalytic domain-like"/>
    <property type="match status" value="1"/>
</dbReference>